<dbReference type="AlphaFoldDB" id="A0A2W6HXQ1"/>
<accession>A0A2W6HXQ1</accession>
<gene>
    <name evidence="1" type="ORF">A7X83_01760</name>
</gene>
<dbReference type="Proteomes" id="UP000249614">
    <property type="component" value="Unassembled WGS sequence"/>
</dbReference>
<comment type="caution">
    <text evidence="1">The sequence shown here is derived from an EMBL/GenBank/DDBJ whole genome shotgun (WGS) entry which is preliminary data.</text>
</comment>
<protein>
    <submittedName>
        <fullName evidence="1">Uncharacterized protein</fullName>
    </submittedName>
</protein>
<organism evidence="1 2">
    <name type="scientific">Stenotrophomonas maltophilia</name>
    <name type="common">Pseudomonas maltophilia</name>
    <name type="synonym">Xanthomonas maltophilia</name>
    <dbReference type="NCBI Taxonomy" id="40324"/>
    <lineage>
        <taxon>Bacteria</taxon>
        <taxon>Pseudomonadati</taxon>
        <taxon>Pseudomonadota</taxon>
        <taxon>Gammaproteobacteria</taxon>
        <taxon>Lysobacterales</taxon>
        <taxon>Lysobacteraceae</taxon>
        <taxon>Stenotrophomonas</taxon>
        <taxon>Stenotrophomonas maltophilia group</taxon>
    </lineage>
</organism>
<dbReference type="RefSeq" id="WP_111113658.1">
    <property type="nucleotide sequence ID" value="NZ_LXXM01000226.1"/>
</dbReference>
<reference evidence="1 2" key="1">
    <citation type="submission" date="2016-05" db="EMBL/GenBank/DDBJ databases">
        <authorList>
            <person name="Lavstsen T."/>
            <person name="Jespersen J.S."/>
        </authorList>
    </citation>
    <scope>NUCLEOTIDE SEQUENCE [LARGE SCALE GENOMIC DNA]</scope>
    <source>
        <strain evidence="1 2">SM-5815</strain>
    </source>
</reference>
<evidence type="ECO:0000313" key="2">
    <source>
        <dbReference type="Proteomes" id="UP000249614"/>
    </source>
</evidence>
<proteinExistence type="predicted"/>
<dbReference type="EMBL" id="LXXM01000226">
    <property type="protein sequence ID" value="PZS87694.1"/>
    <property type="molecule type" value="Genomic_DNA"/>
</dbReference>
<evidence type="ECO:0000313" key="1">
    <source>
        <dbReference type="EMBL" id="PZS87694.1"/>
    </source>
</evidence>
<name>A0A2W6HXQ1_STEMA</name>
<sequence length="102" mass="11736">MSWNDLNLEDLAQVSYPEMGSRMTIRREPGVAKIIARELPEGRKKVLFLRVPEELHERLEDRVIGPMNTAVVAILDETLDRLDGDNKTWRVIAPAIKSKKKR</sequence>